<reference evidence="3 4" key="1">
    <citation type="journal article" date="2013" name="Proc. Natl. Acad. Sci. U.S.A.">
        <title>The king cobra genome reveals dynamic gene evolution and adaptation in the snake venom system.</title>
        <authorList>
            <person name="Vonk F.J."/>
            <person name="Casewell N.R."/>
            <person name="Henkel C.V."/>
            <person name="Heimberg A.M."/>
            <person name="Jansen H.J."/>
            <person name="McCleary R.J."/>
            <person name="Kerkkamp H.M."/>
            <person name="Vos R.A."/>
            <person name="Guerreiro I."/>
            <person name="Calvete J.J."/>
            <person name="Wuster W."/>
            <person name="Woods A.E."/>
            <person name="Logan J.M."/>
            <person name="Harrison R.A."/>
            <person name="Castoe T.A."/>
            <person name="de Koning A.P."/>
            <person name="Pollock D.D."/>
            <person name="Yandell M."/>
            <person name="Calderon D."/>
            <person name="Renjifo C."/>
            <person name="Currier R.B."/>
            <person name="Salgado D."/>
            <person name="Pla D."/>
            <person name="Sanz L."/>
            <person name="Hyder A.S."/>
            <person name="Ribeiro J.M."/>
            <person name="Arntzen J.W."/>
            <person name="van den Thillart G.E."/>
            <person name="Boetzer M."/>
            <person name="Pirovano W."/>
            <person name="Dirks R.P."/>
            <person name="Spaink H.P."/>
            <person name="Duboule D."/>
            <person name="McGlinn E."/>
            <person name="Kini R.M."/>
            <person name="Richardson M.K."/>
        </authorList>
    </citation>
    <scope>NUCLEOTIDE SEQUENCE</scope>
    <source>
        <tissue evidence="3">Blood</tissue>
    </source>
</reference>
<accession>V8NIV1</accession>
<keyword evidence="4" id="KW-1185">Reference proteome</keyword>
<keyword evidence="1" id="KW-0732">Signal</keyword>
<feature type="non-terminal residue" evidence="3">
    <location>
        <position position="71"/>
    </location>
</feature>
<dbReference type="SUPFAM" id="SSF48726">
    <property type="entry name" value="Immunoglobulin"/>
    <property type="match status" value="1"/>
</dbReference>
<dbReference type="PROSITE" id="PS50835">
    <property type="entry name" value="IG_LIKE"/>
    <property type="match status" value="1"/>
</dbReference>
<feature type="domain" description="Ig-like" evidence="2">
    <location>
        <begin position="26"/>
        <end position="71"/>
    </location>
</feature>
<dbReference type="InterPro" id="IPR036179">
    <property type="entry name" value="Ig-like_dom_sf"/>
</dbReference>
<keyword evidence="3" id="KW-0675">Receptor</keyword>
<feature type="chain" id="PRO_5004770852" evidence="1">
    <location>
        <begin position="23"/>
        <end position="71"/>
    </location>
</feature>
<evidence type="ECO:0000313" key="3">
    <source>
        <dbReference type="EMBL" id="ETE61568.1"/>
    </source>
</evidence>
<dbReference type="InterPro" id="IPR013783">
    <property type="entry name" value="Ig-like_fold"/>
</dbReference>
<dbReference type="EMBL" id="AZIM01003808">
    <property type="protein sequence ID" value="ETE61568.1"/>
    <property type="molecule type" value="Genomic_DNA"/>
</dbReference>
<dbReference type="OrthoDB" id="9299091at2759"/>
<dbReference type="InterPro" id="IPR007110">
    <property type="entry name" value="Ig-like_dom"/>
</dbReference>
<evidence type="ECO:0000256" key="1">
    <source>
        <dbReference type="SAM" id="SignalP"/>
    </source>
</evidence>
<proteinExistence type="predicted"/>
<gene>
    <name evidence="3" type="primary">AXL</name>
    <name evidence="3" type="ORF">L345_12678</name>
</gene>
<dbReference type="Gene3D" id="2.60.40.10">
    <property type="entry name" value="Immunoglobulins"/>
    <property type="match status" value="1"/>
</dbReference>
<name>V8NIV1_OPHHA</name>
<organism evidence="3 4">
    <name type="scientific">Ophiophagus hannah</name>
    <name type="common">King cobra</name>
    <name type="synonym">Naja hannah</name>
    <dbReference type="NCBI Taxonomy" id="8665"/>
    <lineage>
        <taxon>Eukaryota</taxon>
        <taxon>Metazoa</taxon>
        <taxon>Chordata</taxon>
        <taxon>Craniata</taxon>
        <taxon>Vertebrata</taxon>
        <taxon>Euteleostomi</taxon>
        <taxon>Lepidosauria</taxon>
        <taxon>Squamata</taxon>
        <taxon>Bifurcata</taxon>
        <taxon>Unidentata</taxon>
        <taxon>Episquamata</taxon>
        <taxon>Toxicofera</taxon>
        <taxon>Serpentes</taxon>
        <taxon>Colubroidea</taxon>
        <taxon>Elapidae</taxon>
        <taxon>Elapinae</taxon>
        <taxon>Ophiophagus</taxon>
    </lineage>
</organism>
<evidence type="ECO:0000259" key="2">
    <source>
        <dbReference type="PROSITE" id="PS50835"/>
    </source>
</evidence>
<feature type="signal peptide" evidence="1">
    <location>
        <begin position="1"/>
        <end position="22"/>
    </location>
</feature>
<keyword evidence="3" id="KW-0808">Transferase</keyword>
<sequence>MDPVSWCFLYGLLAWSMGISHTQEAGYFQESPSNLTSSLGKDVKLTCSVLALGEPPEISWLRDGEAFEFAD</sequence>
<dbReference type="AlphaFoldDB" id="V8NIV1"/>
<protein>
    <submittedName>
        <fullName evidence="3">Tyrosine-protein kinase receptor UFO</fullName>
    </submittedName>
</protein>
<keyword evidence="3" id="KW-0418">Kinase</keyword>
<dbReference type="Proteomes" id="UP000018936">
    <property type="component" value="Unassembled WGS sequence"/>
</dbReference>
<comment type="caution">
    <text evidence="3">The sequence shown here is derived from an EMBL/GenBank/DDBJ whole genome shotgun (WGS) entry which is preliminary data.</text>
</comment>
<dbReference type="GO" id="GO:0016301">
    <property type="term" value="F:kinase activity"/>
    <property type="evidence" value="ECO:0007669"/>
    <property type="project" value="UniProtKB-KW"/>
</dbReference>
<evidence type="ECO:0000313" key="4">
    <source>
        <dbReference type="Proteomes" id="UP000018936"/>
    </source>
</evidence>